<dbReference type="PANTHER" id="PTHR43711:SF26">
    <property type="entry name" value="SENSOR HISTIDINE KINASE RCSC"/>
    <property type="match status" value="1"/>
</dbReference>
<dbReference type="InterPro" id="IPR000014">
    <property type="entry name" value="PAS"/>
</dbReference>
<dbReference type="SMART" id="SM00387">
    <property type="entry name" value="HATPase_c"/>
    <property type="match status" value="1"/>
</dbReference>
<dbReference type="Pfam" id="PF02518">
    <property type="entry name" value="HATPase_c"/>
    <property type="match status" value="1"/>
</dbReference>
<dbReference type="Proteomes" id="UP000580568">
    <property type="component" value="Unassembled WGS sequence"/>
</dbReference>
<evidence type="ECO:0000256" key="10">
    <source>
        <dbReference type="ARBA" id="ARBA00023012"/>
    </source>
</evidence>
<dbReference type="InterPro" id="IPR050736">
    <property type="entry name" value="Sensor_HK_Regulatory"/>
</dbReference>
<dbReference type="EC" id="2.7.13.3" evidence="3"/>
<dbReference type="InterPro" id="IPR036097">
    <property type="entry name" value="HisK_dim/P_sf"/>
</dbReference>
<sequence>MFETTAVDNIKFEDEEKSNKILDFDFNSFNYIPSAIIVQKNNKIVYVNEPLLEIIECDYDWILGTSINELIGKENNKVSINQMKKRLTIEDGEYKIKSPRGNEIYIELKCKAERFEDSTFLFVDIRDVSKEKRKYEAIKNRGERYNDILENLPVSIYITVDGKFEKVNKEGLRLLGVEDFEDIKGKSMMPYTHPDDVYHIKNRKDILYNKLKSVYFEEQKVIRKDNEVLIVEAASFPYTVKGSKGVVTTIRDISERKRLEVELHESRELYKNLIDILPIGISIHDAKRFSFVSDSYVKILGYDSANELVGQKLSKVASKEFQEVVTERLNSLLACNMVLPPIEYKFITKQGDLIDVEVISVRFSHNQKVNIISTVRDITEKKKAEENKLLLEKTLEYDRLKTEFFSNISHELRTPLNILLSSLQLIELYVVDDTNPKIMDIKKYSNVMKQNCYRLLRLINNLLDITKIDSGYYGLNFHNHNIVKIVEDITQSVACYMKEKNIQIIFDTDIEEKIIGCDDDKIEKVVLSLLSNAVKFTKPGGKIDVGVHDLGDRVKISVRDTGIGIPKDKLGLIFERFIQVDKSLSRISEGAGIGLSLARALIKMHGGTISVTSEYGKFTQFDIILPLKNIENENVILNSDEYLDIWIANKDKAERVNIEFSDIYI</sequence>
<protein>
    <recommendedName>
        <fullName evidence="3">histidine kinase</fullName>
        <ecNumber evidence="3">2.7.13.3</ecNumber>
    </recommendedName>
</protein>
<keyword evidence="10" id="KW-0902">Two-component regulatory system</keyword>
<dbReference type="InterPro" id="IPR036890">
    <property type="entry name" value="HATPase_C_sf"/>
</dbReference>
<dbReference type="InterPro" id="IPR003661">
    <property type="entry name" value="HisK_dim/P_dom"/>
</dbReference>
<evidence type="ECO:0000256" key="11">
    <source>
        <dbReference type="ARBA" id="ARBA00023136"/>
    </source>
</evidence>
<dbReference type="InterPro" id="IPR035965">
    <property type="entry name" value="PAS-like_dom_sf"/>
</dbReference>
<dbReference type="PRINTS" id="PR00344">
    <property type="entry name" value="BCTRLSENSOR"/>
</dbReference>
<feature type="domain" description="PAC" evidence="13">
    <location>
        <begin position="340"/>
        <end position="390"/>
    </location>
</feature>
<evidence type="ECO:0000256" key="8">
    <source>
        <dbReference type="ARBA" id="ARBA00022777"/>
    </source>
</evidence>
<dbReference type="EMBL" id="BLZR01000001">
    <property type="protein sequence ID" value="GFP75785.1"/>
    <property type="molecule type" value="Genomic_DNA"/>
</dbReference>
<evidence type="ECO:0000256" key="3">
    <source>
        <dbReference type="ARBA" id="ARBA00012438"/>
    </source>
</evidence>
<comment type="catalytic activity">
    <reaction evidence="1">
        <text>ATP + protein L-histidine = ADP + protein N-phospho-L-histidine.</text>
        <dbReference type="EC" id="2.7.13.3"/>
    </reaction>
</comment>
<dbReference type="SUPFAM" id="SSF55874">
    <property type="entry name" value="ATPase domain of HSP90 chaperone/DNA topoisomerase II/histidine kinase"/>
    <property type="match status" value="1"/>
</dbReference>
<dbReference type="GO" id="GO:0000155">
    <property type="term" value="F:phosphorelay sensor kinase activity"/>
    <property type="evidence" value="ECO:0007669"/>
    <property type="project" value="InterPro"/>
</dbReference>
<evidence type="ECO:0000256" key="1">
    <source>
        <dbReference type="ARBA" id="ARBA00000085"/>
    </source>
</evidence>
<dbReference type="CDD" id="cd16922">
    <property type="entry name" value="HATPase_EvgS-ArcB-TorS-like"/>
    <property type="match status" value="1"/>
</dbReference>
<dbReference type="Gene3D" id="1.10.287.130">
    <property type="match status" value="1"/>
</dbReference>
<dbReference type="CDD" id="cd00130">
    <property type="entry name" value="PAS"/>
    <property type="match status" value="2"/>
</dbReference>
<dbReference type="PROSITE" id="PS50109">
    <property type="entry name" value="HIS_KIN"/>
    <property type="match status" value="1"/>
</dbReference>
<dbReference type="SMART" id="SM00091">
    <property type="entry name" value="PAS"/>
    <property type="match status" value="3"/>
</dbReference>
<dbReference type="GO" id="GO:0005524">
    <property type="term" value="F:ATP binding"/>
    <property type="evidence" value="ECO:0007669"/>
    <property type="project" value="UniProtKB-KW"/>
</dbReference>
<evidence type="ECO:0000256" key="6">
    <source>
        <dbReference type="ARBA" id="ARBA00022679"/>
    </source>
</evidence>
<name>A0A6V8SH28_9CLOT</name>
<dbReference type="InterPro" id="IPR001610">
    <property type="entry name" value="PAC"/>
</dbReference>
<dbReference type="Gene3D" id="3.30.565.10">
    <property type="entry name" value="Histidine kinase-like ATPase, C-terminal domain"/>
    <property type="match status" value="1"/>
</dbReference>
<evidence type="ECO:0000313" key="14">
    <source>
        <dbReference type="EMBL" id="GFP75785.1"/>
    </source>
</evidence>
<dbReference type="InterPro" id="IPR003594">
    <property type="entry name" value="HATPase_dom"/>
</dbReference>
<dbReference type="GO" id="GO:0005886">
    <property type="term" value="C:plasma membrane"/>
    <property type="evidence" value="ECO:0007669"/>
    <property type="project" value="UniProtKB-SubCell"/>
</dbReference>
<evidence type="ECO:0000256" key="2">
    <source>
        <dbReference type="ARBA" id="ARBA00004236"/>
    </source>
</evidence>
<dbReference type="Pfam" id="PF13188">
    <property type="entry name" value="PAS_8"/>
    <property type="match status" value="1"/>
</dbReference>
<dbReference type="RefSeq" id="WP_183277258.1">
    <property type="nucleotide sequence ID" value="NZ_BLZR01000001.1"/>
</dbReference>
<keyword evidence="15" id="KW-1185">Reference proteome</keyword>
<accession>A0A6V8SH28</accession>
<dbReference type="SMART" id="SM00086">
    <property type="entry name" value="PAC"/>
    <property type="match status" value="3"/>
</dbReference>
<keyword evidence="4" id="KW-1003">Cell membrane</keyword>
<keyword evidence="9" id="KW-0067">ATP-binding</keyword>
<dbReference type="Pfam" id="PF13426">
    <property type="entry name" value="PAS_9"/>
    <property type="match status" value="2"/>
</dbReference>
<reference evidence="14 15" key="1">
    <citation type="submission" date="2020-07" db="EMBL/GenBank/DDBJ databases">
        <title>A new beta-1,3-glucan-decomposing anaerobic bacterium isolated from anoxic soil subjected to biological soil disinfestation.</title>
        <authorList>
            <person name="Ueki A."/>
            <person name="Tonouchi A."/>
        </authorList>
    </citation>
    <scope>NUCLEOTIDE SEQUENCE [LARGE SCALE GENOMIC DNA]</scope>
    <source>
        <strain evidence="14 15">TW1</strain>
    </source>
</reference>
<dbReference type="FunFam" id="3.30.565.10:FF:000023">
    <property type="entry name" value="PAS domain-containing sensor histidine kinase"/>
    <property type="match status" value="1"/>
</dbReference>
<feature type="domain" description="Histidine kinase" evidence="12">
    <location>
        <begin position="407"/>
        <end position="629"/>
    </location>
</feature>
<dbReference type="Gene3D" id="3.30.450.20">
    <property type="entry name" value="PAS domain"/>
    <property type="match status" value="3"/>
</dbReference>
<comment type="caution">
    <text evidence="14">The sequence shown here is derived from an EMBL/GenBank/DDBJ whole genome shotgun (WGS) entry which is preliminary data.</text>
</comment>
<gene>
    <name evidence="14" type="ORF">bsdtw1_01877</name>
</gene>
<dbReference type="PANTHER" id="PTHR43711">
    <property type="entry name" value="TWO-COMPONENT HISTIDINE KINASE"/>
    <property type="match status" value="1"/>
</dbReference>
<dbReference type="PROSITE" id="PS50113">
    <property type="entry name" value="PAC"/>
    <property type="match status" value="2"/>
</dbReference>
<evidence type="ECO:0000256" key="4">
    <source>
        <dbReference type="ARBA" id="ARBA00022475"/>
    </source>
</evidence>
<organism evidence="14 15">
    <name type="scientific">Clostridium fungisolvens</name>
    <dbReference type="NCBI Taxonomy" id="1604897"/>
    <lineage>
        <taxon>Bacteria</taxon>
        <taxon>Bacillati</taxon>
        <taxon>Bacillota</taxon>
        <taxon>Clostridia</taxon>
        <taxon>Eubacteriales</taxon>
        <taxon>Clostridiaceae</taxon>
        <taxon>Clostridium</taxon>
    </lineage>
</organism>
<keyword evidence="6" id="KW-0808">Transferase</keyword>
<comment type="subcellular location">
    <subcellularLocation>
        <location evidence="2">Cell membrane</location>
    </subcellularLocation>
</comment>
<dbReference type="CDD" id="cd00082">
    <property type="entry name" value="HisKA"/>
    <property type="match status" value="1"/>
</dbReference>
<dbReference type="Pfam" id="PF00512">
    <property type="entry name" value="HisKA"/>
    <property type="match status" value="1"/>
</dbReference>
<dbReference type="NCBIfam" id="TIGR00229">
    <property type="entry name" value="sensory_box"/>
    <property type="match status" value="3"/>
</dbReference>
<dbReference type="SMART" id="SM00388">
    <property type="entry name" value="HisKA"/>
    <property type="match status" value="1"/>
</dbReference>
<dbReference type="SUPFAM" id="SSF55785">
    <property type="entry name" value="PYP-like sensor domain (PAS domain)"/>
    <property type="match status" value="3"/>
</dbReference>
<dbReference type="AlphaFoldDB" id="A0A6V8SH28"/>
<evidence type="ECO:0000256" key="7">
    <source>
        <dbReference type="ARBA" id="ARBA00022741"/>
    </source>
</evidence>
<keyword evidence="5" id="KW-0597">Phosphoprotein</keyword>
<keyword evidence="11" id="KW-0472">Membrane</keyword>
<dbReference type="InterPro" id="IPR005467">
    <property type="entry name" value="His_kinase_dom"/>
</dbReference>
<proteinExistence type="predicted"/>
<dbReference type="InterPro" id="IPR004358">
    <property type="entry name" value="Sig_transdc_His_kin-like_C"/>
</dbReference>
<keyword evidence="8 14" id="KW-0418">Kinase</keyword>
<evidence type="ECO:0000256" key="5">
    <source>
        <dbReference type="ARBA" id="ARBA00022553"/>
    </source>
</evidence>
<evidence type="ECO:0000313" key="15">
    <source>
        <dbReference type="Proteomes" id="UP000580568"/>
    </source>
</evidence>
<evidence type="ECO:0000256" key="9">
    <source>
        <dbReference type="ARBA" id="ARBA00022840"/>
    </source>
</evidence>
<feature type="domain" description="PAC" evidence="13">
    <location>
        <begin position="215"/>
        <end position="265"/>
    </location>
</feature>
<keyword evidence="7" id="KW-0547">Nucleotide-binding</keyword>
<dbReference type="InterPro" id="IPR000700">
    <property type="entry name" value="PAS-assoc_C"/>
</dbReference>
<evidence type="ECO:0000259" key="13">
    <source>
        <dbReference type="PROSITE" id="PS50113"/>
    </source>
</evidence>
<dbReference type="SUPFAM" id="SSF47384">
    <property type="entry name" value="Homodimeric domain of signal transducing histidine kinase"/>
    <property type="match status" value="1"/>
</dbReference>
<evidence type="ECO:0000259" key="12">
    <source>
        <dbReference type="PROSITE" id="PS50109"/>
    </source>
</evidence>